<reference evidence="1 2" key="2">
    <citation type="journal article" date="2011" name="J. Bacteriol.">
        <title>Complete genome sequence of the anaerobic, halophilic alkalithermophile Natranaerobius thermophilus JW/NM-WN-LF.</title>
        <authorList>
            <person name="Zhao B."/>
            <person name="Mesbah N.M."/>
            <person name="Dalin E."/>
            <person name="Goodwin L."/>
            <person name="Nolan M."/>
            <person name="Pitluck S."/>
            <person name="Chertkov O."/>
            <person name="Brettin T.S."/>
            <person name="Han J."/>
            <person name="Larimer F.W."/>
            <person name="Land M.L."/>
            <person name="Hauser L."/>
            <person name="Kyrpides N."/>
            <person name="Wiegel J."/>
        </authorList>
    </citation>
    <scope>NUCLEOTIDE SEQUENCE [LARGE SCALE GENOMIC DNA]</scope>
    <source>
        <strain evidence="2">ATCC BAA-1301 / DSM 18059 / JW/NM-WN-LF</strain>
    </source>
</reference>
<dbReference type="AlphaFoldDB" id="B2A557"/>
<dbReference type="RefSeq" id="WP_012448166.1">
    <property type="nucleotide sequence ID" value="NC_010718.1"/>
</dbReference>
<evidence type="ECO:0008006" key="3">
    <source>
        <dbReference type="Google" id="ProtNLM"/>
    </source>
</evidence>
<dbReference type="Proteomes" id="UP000001683">
    <property type="component" value="Chromosome"/>
</dbReference>
<evidence type="ECO:0000313" key="2">
    <source>
        <dbReference type="Proteomes" id="UP000001683"/>
    </source>
</evidence>
<organism evidence="1 2">
    <name type="scientific">Natranaerobius thermophilus (strain ATCC BAA-1301 / DSM 18059 / JW/NM-WN-LF)</name>
    <dbReference type="NCBI Taxonomy" id="457570"/>
    <lineage>
        <taxon>Bacteria</taxon>
        <taxon>Bacillati</taxon>
        <taxon>Bacillota</taxon>
        <taxon>Clostridia</taxon>
        <taxon>Natranaerobiales</taxon>
        <taxon>Natranaerobiaceae</taxon>
        <taxon>Natranaerobius</taxon>
    </lineage>
</organism>
<dbReference type="STRING" id="457570.Nther_1725"/>
<reference evidence="1 2" key="1">
    <citation type="submission" date="2008-04" db="EMBL/GenBank/DDBJ databases">
        <title>Complete sequence of chromosome of Natranaerobius thermophilus JW/NM-WN-LF.</title>
        <authorList>
            <consortium name="US DOE Joint Genome Institute"/>
            <person name="Copeland A."/>
            <person name="Lucas S."/>
            <person name="Lapidus A."/>
            <person name="Glavina del Rio T."/>
            <person name="Dalin E."/>
            <person name="Tice H."/>
            <person name="Bruce D."/>
            <person name="Goodwin L."/>
            <person name="Pitluck S."/>
            <person name="Chertkov O."/>
            <person name="Brettin T."/>
            <person name="Detter J.C."/>
            <person name="Han C."/>
            <person name="Kuske C.R."/>
            <person name="Schmutz J."/>
            <person name="Larimer F."/>
            <person name="Land M."/>
            <person name="Hauser L."/>
            <person name="Kyrpides N."/>
            <person name="Lykidis A."/>
            <person name="Mesbah N.M."/>
            <person name="Wiegel J."/>
        </authorList>
    </citation>
    <scope>NUCLEOTIDE SEQUENCE [LARGE SCALE GENOMIC DNA]</scope>
    <source>
        <strain evidence="2">ATCC BAA-1301 / DSM 18059 / JW/NM-WN-LF</strain>
    </source>
</reference>
<dbReference type="KEGG" id="nth:Nther_1725"/>
<sequence>MTNLYLKNRTLDQQLTMFSQEKGDITEKHQIEDIKNLYLKKKDHIDLLLSQQIDWPSIFKEIEEILPKEVSLIDFNAKDLPTIKIVGHSSSVYHTLLFKEELNSLERDIKVELKNLDYRYGSYHFILQGILNEDRKGDESQ</sequence>
<evidence type="ECO:0000313" key="1">
    <source>
        <dbReference type="EMBL" id="ACB85299.1"/>
    </source>
</evidence>
<keyword evidence="2" id="KW-1185">Reference proteome</keyword>
<protein>
    <recommendedName>
        <fullName evidence="3">Fimbrial assembly family protein</fullName>
    </recommendedName>
</protein>
<accession>B2A557</accession>
<dbReference type="EMBL" id="CP001034">
    <property type="protein sequence ID" value="ACB85299.1"/>
    <property type="molecule type" value="Genomic_DNA"/>
</dbReference>
<name>B2A557_NATTJ</name>
<gene>
    <name evidence="1" type="ordered locus">Nther_1725</name>
</gene>
<dbReference type="InParanoid" id="B2A557"/>
<proteinExistence type="predicted"/>
<dbReference type="HOGENOM" id="CLU_1823284_0_0_9"/>